<protein>
    <recommendedName>
        <fullName evidence="3">Polyketide cyclase/dehydrase</fullName>
    </recommendedName>
</protein>
<organism evidence="1 2">
    <name type="scientific">Chloroflexus aggregans</name>
    <dbReference type="NCBI Taxonomy" id="152260"/>
    <lineage>
        <taxon>Bacteria</taxon>
        <taxon>Bacillati</taxon>
        <taxon>Chloroflexota</taxon>
        <taxon>Chloroflexia</taxon>
        <taxon>Chloroflexales</taxon>
        <taxon>Chloroflexineae</taxon>
        <taxon>Chloroflexaceae</taxon>
        <taxon>Chloroflexus</taxon>
    </lineage>
</organism>
<proteinExistence type="predicted"/>
<reference evidence="1 2" key="1">
    <citation type="submission" date="2018-01" db="EMBL/GenBank/DDBJ databases">
        <title>Metagenomic assembled genomes from two thermal pools in the Uzon Caldera, Kamchatka, Russia.</title>
        <authorList>
            <person name="Wilkins L."/>
            <person name="Ettinger C."/>
        </authorList>
    </citation>
    <scope>NUCLEOTIDE SEQUENCE [LARGE SCALE GENOMIC DNA]</scope>
    <source>
        <strain evidence="1">ZAV-02</strain>
    </source>
</reference>
<dbReference type="SUPFAM" id="SSF55961">
    <property type="entry name" value="Bet v1-like"/>
    <property type="match status" value="1"/>
</dbReference>
<dbReference type="Proteomes" id="UP000243376">
    <property type="component" value="Unassembled WGS sequence"/>
</dbReference>
<name>A0A2J6X1L2_9CHLR</name>
<dbReference type="InterPro" id="IPR023393">
    <property type="entry name" value="START-like_dom_sf"/>
</dbReference>
<evidence type="ECO:0000313" key="1">
    <source>
        <dbReference type="EMBL" id="PMP77733.1"/>
    </source>
</evidence>
<sequence>MIRYEIAATTVTTAPPERVFAVLDDFSNWPRWMPSLERVRIELPPNDHPRQGYRFKLHGMFVHAEMEVIDYTPLSRATRFRISFPPFQGINRCRLIPLDDGRYRIERLDQLELPDLVAHVIDATQRKRFEQLALEFLHALRRVVEQTPHGTITSASPTGRSD</sequence>
<dbReference type="EMBL" id="PNIQ01000786">
    <property type="protein sequence ID" value="PMP77733.1"/>
    <property type="molecule type" value="Genomic_DNA"/>
</dbReference>
<comment type="caution">
    <text evidence="1">The sequence shown here is derived from an EMBL/GenBank/DDBJ whole genome shotgun (WGS) entry which is preliminary data.</text>
</comment>
<evidence type="ECO:0008006" key="3">
    <source>
        <dbReference type="Google" id="ProtNLM"/>
    </source>
</evidence>
<dbReference type="AlphaFoldDB" id="A0A2J6X1L2"/>
<evidence type="ECO:0000313" key="2">
    <source>
        <dbReference type="Proteomes" id="UP000243376"/>
    </source>
</evidence>
<dbReference type="Pfam" id="PF10604">
    <property type="entry name" value="Polyketide_cyc2"/>
    <property type="match status" value="1"/>
</dbReference>
<dbReference type="Gene3D" id="3.30.530.20">
    <property type="match status" value="1"/>
</dbReference>
<dbReference type="InterPro" id="IPR019587">
    <property type="entry name" value="Polyketide_cyclase/dehydratase"/>
</dbReference>
<gene>
    <name evidence="1" type="ORF">C0184_11695</name>
</gene>
<accession>A0A2J6X1L2</accession>